<organism evidence="1 2">
    <name type="scientific">[Candida] jaroonii</name>
    <dbReference type="NCBI Taxonomy" id="467808"/>
    <lineage>
        <taxon>Eukaryota</taxon>
        <taxon>Fungi</taxon>
        <taxon>Dikarya</taxon>
        <taxon>Ascomycota</taxon>
        <taxon>Saccharomycotina</taxon>
        <taxon>Pichiomycetes</taxon>
        <taxon>Debaryomycetaceae</taxon>
        <taxon>Yamadazyma</taxon>
    </lineage>
</organism>
<sequence>MFTLRNFSKSFIRLKHDYSLKFPLQVGFPVSSDIEDTHNILSKVLIENDRSSNNIDYLVDKFSISPELFQTPKFDFIFTEQRPEQSKGLDLFLYQYKYLKYIERQGKRRFEDLKDEWRRPFDDPAYIQRSYKEKLRLWKGYQIVNFLKKYSNHSFNPYIYSNLRPWEIISDKVQKKTPPKDYELDYYDIILENASKKYRNNRLLDQYLQHYPENEMLVHEKLSPNHTQIALLSRRPKVSFYHAYNAKTGFWDRKGYQNRLLARLNRIHWFTYVSMHYIYAIGQGGEYRFDDYLNTDRTYYQGNYLEQLFYFKGNLLYRLEETEDLQV</sequence>
<dbReference type="Proteomes" id="UP001152531">
    <property type="component" value="Unassembled WGS sequence"/>
</dbReference>
<evidence type="ECO:0000313" key="1">
    <source>
        <dbReference type="EMBL" id="CAH6722426.1"/>
    </source>
</evidence>
<gene>
    <name evidence="1" type="ORF">CLIB1444_09S03312</name>
</gene>
<proteinExistence type="predicted"/>
<protein>
    <submittedName>
        <fullName evidence="1">Uncharacterized protein</fullName>
    </submittedName>
</protein>
<name>A0ACA9YCD5_9ASCO</name>
<reference evidence="1" key="1">
    <citation type="submission" date="2022-06" db="EMBL/GenBank/DDBJ databases">
        <authorList>
            <person name="Legras J.-L."/>
            <person name="Devillers H."/>
            <person name="Grondin C."/>
        </authorList>
    </citation>
    <scope>NUCLEOTIDE SEQUENCE</scope>
    <source>
        <strain evidence="1">CLIB 1444</strain>
    </source>
</reference>
<keyword evidence="2" id="KW-1185">Reference proteome</keyword>
<evidence type="ECO:0000313" key="2">
    <source>
        <dbReference type="Proteomes" id="UP001152531"/>
    </source>
</evidence>
<dbReference type="EMBL" id="CALSDN010000009">
    <property type="protein sequence ID" value="CAH6722426.1"/>
    <property type="molecule type" value="Genomic_DNA"/>
</dbReference>
<comment type="caution">
    <text evidence="1">The sequence shown here is derived from an EMBL/GenBank/DDBJ whole genome shotgun (WGS) entry which is preliminary data.</text>
</comment>
<accession>A0ACA9YCD5</accession>